<dbReference type="SMART" id="SM01003">
    <property type="entry name" value="AlaDh_PNT_N"/>
    <property type="match status" value="1"/>
</dbReference>
<dbReference type="GeneID" id="34619778"/>
<keyword evidence="6" id="KW-1185">Reference proteome</keyword>
<dbReference type="SMART" id="SM01002">
    <property type="entry name" value="AlaDh_PNT_C"/>
    <property type="match status" value="1"/>
</dbReference>
<dbReference type="VEuPathDB" id="ToxoDB:cyc_03018"/>
<dbReference type="EMBL" id="JROU02001651">
    <property type="protein sequence ID" value="OEH75726.1"/>
    <property type="molecule type" value="Genomic_DNA"/>
</dbReference>
<gene>
    <name evidence="5" type="ORF">cyc_03018</name>
</gene>
<evidence type="ECO:0000313" key="5">
    <source>
        <dbReference type="EMBL" id="OEH75726.1"/>
    </source>
</evidence>
<organism evidence="5 6">
    <name type="scientific">Cyclospora cayetanensis</name>
    <dbReference type="NCBI Taxonomy" id="88456"/>
    <lineage>
        <taxon>Eukaryota</taxon>
        <taxon>Sar</taxon>
        <taxon>Alveolata</taxon>
        <taxon>Apicomplexa</taxon>
        <taxon>Conoidasida</taxon>
        <taxon>Coccidia</taxon>
        <taxon>Eucoccidiorida</taxon>
        <taxon>Eimeriorina</taxon>
        <taxon>Eimeriidae</taxon>
        <taxon>Cyclospora</taxon>
    </lineage>
</organism>
<dbReference type="PIRSF" id="PIRSF000183">
    <property type="entry name" value="Alanine_dh"/>
    <property type="match status" value="1"/>
</dbReference>
<comment type="caution">
    <text evidence="5">The sequence shown here is derived from an EMBL/GenBank/DDBJ whole genome shotgun (WGS) entry which is preliminary data.</text>
</comment>
<comment type="similarity">
    <text evidence="1">Belongs to the AlaDH/PNT family.</text>
</comment>
<evidence type="ECO:0000313" key="6">
    <source>
        <dbReference type="Proteomes" id="UP000095192"/>
    </source>
</evidence>
<dbReference type="InterPro" id="IPR007698">
    <property type="entry name" value="AlaDH/PNT_NAD(H)-bd"/>
</dbReference>
<dbReference type="GO" id="GO:0005886">
    <property type="term" value="C:plasma membrane"/>
    <property type="evidence" value="ECO:0007669"/>
    <property type="project" value="TreeGrafter"/>
</dbReference>
<reference evidence="5 6" key="1">
    <citation type="journal article" date="2016" name="BMC Genomics">
        <title>Comparative genomics reveals Cyclospora cayetanensis possesses coccidia-like metabolism and invasion components but unique surface antigens.</title>
        <authorList>
            <person name="Liu S."/>
            <person name="Wang L."/>
            <person name="Zheng H."/>
            <person name="Xu Z."/>
            <person name="Roellig D.M."/>
            <person name="Li N."/>
            <person name="Frace M.A."/>
            <person name="Tang K."/>
            <person name="Arrowood M.J."/>
            <person name="Moss D.M."/>
            <person name="Zhang L."/>
            <person name="Feng Y."/>
            <person name="Xiao L."/>
        </authorList>
    </citation>
    <scope>NUCLEOTIDE SEQUENCE [LARGE SCALE GENOMIC DNA]</scope>
    <source>
        <strain evidence="5 6">CHN_HEN01</strain>
    </source>
</reference>
<dbReference type="NCBIfam" id="TIGR00518">
    <property type="entry name" value="alaDH"/>
    <property type="match status" value="1"/>
</dbReference>
<keyword evidence="4" id="KW-0520">NAD</keyword>
<dbReference type="SUPFAM" id="SSF51735">
    <property type="entry name" value="NAD(P)-binding Rossmann-fold domains"/>
    <property type="match status" value="1"/>
</dbReference>
<dbReference type="SUPFAM" id="SSF52283">
    <property type="entry name" value="Formate/glycerate dehydrogenase catalytic domain-like"/>
    <property type="match status" value="1"/>
</dbReference>
<sequence length="380" mass="40639">MIVGCPKEAKPQEGRVGLLPWGVAELVRNGHTVLIQKGAGLAAGAADAQYVQAGAEIVDSPREIFGRADMIVKVKEPMPEEFIYFRSGQIVFTYFHFAASRQLTEAMIQTQAVCIAYETVEEAGSVLALLEPMSEVAGRMAIQEGMHYLSSSTGGKGVLLGGVPGVPHGKVLIIGGGVVGLNAAKAAAGFGANVVIMDKSLPRLRYLDDILPRNCTTRYSCEEVLKEELLTTDLVIGAVLLPGYRTPKILRKDHLNLMKPGTVIVDVAVDHGGCCETSRMTYHEAPIYTVNNIVHYGVANMPGAVPVTSTTALTNATIPYIVQLANLGWREACAKNKALRKGINILEGKVIHKGIGEAFDLPVFELRELPDGGLKPVLSA</sequence>
<dbReference type="Pfam" id="PF05222">
    <property type="entry name" value="AlaDh_PNT_N"/>
    <property type="match status" value="1"/>
</dbReference>
<dbReference type="PANTHER" id="PTHR42795:SF1">
    <property type="entry name" value="ALANINE DEHYDROGENASE"/>
    <property type="match status" value="1"/>
</dbReference>
<dbReference type="GO" id="GO:0000286">
    <property type="term" value="F:alanine dehydrogenase activity"/>
    <property type="evidence" value="ECO:0007669"/>
    <property type="project" value="UniProtKB-EC"/>
</dbReference>
<dbReference type="Gene3D" id="3.40.50.720">
    <property type="entry name" value="NAD(P)-binding Rossmann-like Domain"/>
    <property type="match status" value="2"/>
</dbReference>
<evidence type="ECO:0000256" key="4">
    <source>
        <dbReference type="ARBA" id="ARBA00023027"/>
    </source>
</evidence>
<dbReference type="VEuPathDB" id="ToxoDB:LOC34619778"/>
<dbReference type="Proteomes" id="UP000095192">
    <property type="component" value="Unassembled WGS sequence"/>
</dbReference>
<evidence type="ECO:0000256" key="1">
    <source>
        <dbReference type="ARBA" id="ARBA00005689"/>
    </source>
</evidence>
<evidence type="ECO:0000256" key="2">
    <source>
        <dbReference type="ARBA" id="ARBA00012897"/>
    </source>
</evidence>
<keyword evidence="3" id="KW-0560">Oxidoreductase</keyword>
<evidence type="ECO:0000256" key="3">
    <source>
        <dbReference type="ARBA" id="ARBA00023002"/>
    </source>
</evidence>
<name>A0A1D3CX09_9EIME</name>
<dbReference type="AlphaFoldDB" id="A0A1D3CX09"/>
<dbReference type="InterPro" id="IPR008141">
    <property type="entry name" value="Ala_DH"/>
</dbReference>
<dbReference type="CDD" id="cd05305">
    <property type="entry name" value="L-AlaDH"/>
    <property type="match status" value="1"/>
</dbReference>
<dbReference type="FunFam" id="3.40.50.720:FF:000049">
    <property type="entry name" value="Alanine dehydrogenase"/>
    <property type="match status" value="1"/>
</dbReference>
<dbReference type="InterPro" id="IPR036291">
    <property type="entry name" value="NAD(P)-bd_dom_sf"/>
</dbReference>
<dbReference type="OrthoDB" id="37244at2759"/>
<proteinExistence type="inferred from homology"/>
<dbReference type="PANTHER" id="PTHR42795">
    <property type="entry name" value="ALANINE DEHYDROGENASE"/>
    <property type="match status" value="1"/>
</dbReference>
<protein>
    <recommendedName>
        <fullName evidence="2">alanine dehydrogenase</fullName>
        <ecNumber evidence="2">1.4.1.1</ecNumber>
    </recommendedName>
</protein>
<dbReference type="InterPro" id="IPR007886">
    <property type="entry name" value="AlaDH/PNT_N"/>
</dbReference>
<accession>A0A1D3CX09</accession>
<dbReference type="EC" id="1.4.1.1" evidence="2"/>
<dbReference type="Pfam" id="PF01262">
    <property type="entry name" value="AlaDh_PNT_C"/>
    <property type="match status" value="1"/>
</dbReference>
<dbReference type="GO" id="GO:0042853">
    <property type="term" value="P:L-alanine catabolic process"/>
    <property type="evidence" value="ECO:0007669"/>
    <property type="project" value="InterPro"/>
</dbReference>